<dbReference type="HOGENOM" id="CLU_114047_2_2_9"/>
<dbReference type="SUPFAM" id="SSF143100">
    <property type="entry name" value="TTHA1013/TTHA0281-like"/>
    <property type="match status" value="1"/>
</dbReference>
<dbReference type="EMBL" id="CP002048">
    <property type="protein sequence ID" value="ADI00957.1"/>
    <property type="molecule type" value="Genomic_DNA"/>
</dbReference>
<feature type="domain" description="HicB-like antitoxin of toxin-antitoxin system" evidence="1">
    <location>
        <begin position="3"/>
        <end position="67"/>
    </location>
</feature>
<dbReference type="PANTHER" id="PTHR34504">
    <property type="entry name" value="ANTITOXIN HICB"/>
    <property type="match status" value="1"/>
</dbReference>
<accession>D7CJ68</accession>
<evidence type="ECO:0000313" key="3">
    <source>
        <dbReference type="Proteomes" id="UP000000378"/>
    </source>
</evidence>
<dbReference type="Pfam" id="PF15919">
    <property type="entry name" value="HicB_lk_antitox"/>
    <property type="match status" value="1"/>
</dbReference>
<dbReference type="eggNOG" id="COG1598">
    <property type="taxonomic scope" value="Bacteria"/>
</dbReference>
<reference evidence="3" key="1">
    <citation type="journal article" date="2010" name="Stand. Genomic Sci.">
        <title>Complete genome sequence of Syntrophothermus lipocalidus type strain (TGB-C1T).</title>
        <authorList>
            <consortium name="US DOE Joint Genome Institute (JGI-PGF)"/>
            <person name="Djao O."/>
            <person name="Zhang X."/>
            <person name="Lucas S."/>
            <person name="Lapidus A."/>
            <person name="Glavina Del Rio T."/>
            <person name="Nolan M."/>
            <person name="Tice H."/>
            <person name="Cheng J."/>
            <person name="Han C."/>
            <person name="Tapia R."/>
            <person name="Goodwin L."/>
            <person name="Pitluck S."/>
            <person name="Liolios K."/>
            <person name="Ivanova N."/>
            <person name="Mavromatis K."/>
            <person name="Mikhailova N."/>
            <person name="Ovchinnikova G."/>
            <person name="Pati A."/>
            <person name="Brambilla E."/>
            <person name="Chen A."/>
            <person name="Palaniappan K."/>
            <person name="Land M."/>
            <person name="Hauser L."/>
            <person name="Chang Y."/>
            <person name="Jeffries C."/>
            <person name="Rohde M."/>
            <person name="Sikorski J."/>
            <person name="Spring S."/>
            <person name="Goker M."/>
            <person name="Detter J."/>
            <person name="Woyke T."/>
            <person name="Bristow J."/>
            <person name="Eisen J."/>
            <person name="Markowitz V."/>
            <person name="Hugenholtz P."/>
            <person name="Kyrpides N."/>
            <person name="Klenk H."/>
        </authorList>
    </citation>
    <scope>NUCLEOTIDE SEQUENCE [LARGE SCALE GENOMIC DNA]</scope>
    <source>
        <strain evidence="3">DSM 12680 / TGB-C1</strain>
    </source>
</reference>
<dbReference type="InterPro" id="IPR051404">
    <property type="entry name" value="TA_system_antitoxin"/>
</dbReference>
<proteinExistence type="predicted"/>
<sequence>MRYLVVIEKGSDNYSAYLPDVPGCVAAGRTPEETLQLLAEALELHLEGLKEDGLPIPTPTSVANYIEIEHVSAG</sequence>
<reference evidence="2 3" key="2">
    <citation type="journal article" date="2010" name="Stand. Genomic Sci.">
        <title>Complete genome sequence of Syntrophothermus lipocalidus type strain (TGB-C1).</title>
        <authorList>
            <person name="Djao O.D."/>
            <person name="Zhang X."/>
            <person name="Lucas S."/>
            <person name="Lapidus A."/>
            <person name="Del Rio T.G."/>
            <person name="Nolan M."/>
            <person name="Tice H."/>
            <person name="Cheng J.F."/>
            <person name="Han C."/>
            <person name="Tapia R."/>
            <person name="Goodwin L."/>
            <person name="Pitluck S."/>
            <person name="Liolios K."/>
            <person name="Ivanova N."/>
            <person name="Mavromatis K."/>
            <person name="Mikhailova N."/>
            <person name="Ovchinnikova G."/>
            <person name="Pati A."/>
            <person name="Brambilla E."/>
            <person name="Chen A."/>
            <person name="Palaniappan K."/>
            <person name="Land M."/>
            <person name="Hauser L."/>
            <person name="Chang Y.J."/>
            <person name="Jeffries C.D."/>
            <person name="Rohde M."/>
            <person name="Sikorski J."/>
            <person name="Spring S."/>
            <person name="Goker M."/>
            <person name="Detter J.C."/>
            <person name="Woyke T."/>
            <person name="Bristow J."/>
            <person name="Eisen J.A."/>
            <person name="Markowitz V."/>
            <person name="Hugenholtz P."/>
            <person name="Kyrpides N.C."/>
            <person name="Klenk H.P."/>
        </authorList>
    </citation>
    <scope>NUCLEOTIDE SEQUENCE [LARGE SCALE GENOMIC DNA]</scope>
    <source>
        <strain evidence="3">DSM 12680 / TGB-C1</strain>
    </source>
</reference>
<dbReference type="Gene3D" id="3.30.160.250">
    <property type="match status" value="1"/>
</dbReference>
<protein>
    <recommendedName>
        <fullName evidence="1">HicB-like antitoxin of toxin-antitoxin system domain-containing protein</fullName>
    </recommendedName>
</protein>
<dbReference type="STRING" id="643648.Slip_0157"/>
<dbReference type="PANTHER" id="PTHR34504:SF2">
    <property type="entry name" value="UPF0150 PROTEIN SSL0259"/>
    <property type="match status" value="1"/>
</dbReference>
<evidence type="ECO:0000313" key="2">
    <source>
        <dbReference type="EMBL" id="ADI00957.1"/>
    </source>
</evidence>
<dbReference type="RefSeq" id="WP_013174361.1">
    <property type="nucleotide sequence ID" value="NC_014220.1"/>
</dbReference>
<gene>
    <name evidence="2" type="ordered locus">Slip_0157</name>
</gene>
<evidence type="ECO:0000259" key="1">
    <source>
        <dbReference type="Pfam" id="PF15919"/>
    </source>
</evidence>
<dbReference type="KEGG" id="slp:Slip_0157"/>
<dbReference type="InterPro" id="IPR035069">
    <property type="entry name" value="TTHA1013/TTHA0281-like"/>
</dbReference>
<name>D7CJ68_SYNLT</name>
<dbReference type="InterPro" id="IPR031807">
    <property type="entry name" value="HicB-like"/>
</dbReference>
<organism evidence="2 3">
    <name type="scientific">Syntrophothermus lipocalidus (strain DSM 12680 / TGB-C1)</name>
    <dbReference type="NCBI Taxonomy" id="643648"/>
    <lineage>
        <taxon>Bacteria</taxon>
        <taxon>Bacillati</taxon>
        <taxon>Bacillota</taxon>
        <taxon>Clostridia</taxon>
        <taxon>Eubacteriales</taxon>
        <taxon>Syntrophomonadaceae</taxon>
        <taxon>Syntrophothermus</taxon>
    </lineage>
</organism>
<dbReference type="OrthoDB" id="5419659at2"/>
<keyword evidence="3" id="KW-1185">Reference proteome</keyword>
<dbReference type="AlphaFoldDB" id="D7CJ68"/>
<dbReference type="Proteomes" id="UP000000378">
    <property type="component" value="Chromosome"/>
</dbReference>